<reference evidence="3 4" key="2">
    <citation type="submission" date="2020-07" db="EMBL/GenBank/DDBJ databases">
        <authorList>
            <person name="Yu X."/>
        </authorList>
    </citation>
    <scope>NUCLEOTIDE SEQUENCE [LARGE SCALE GENOMIC DNA]</scope>
    <source>
        <strain evidence="4">24</strain>
    </source>
</reference>
<dbReference type="Pfam" id="PF12172">
    <property type="entry name" value="zf-ChsH2"/>
    <property type="match status" value="1"/>
</dbReference>
<protein>
    <submittedName>
        <fullName evidence="3">OB-fold domain-containing protein</fullName>
    </submittedName>
</protein>
<gene>
    <name evidence="3" type="ORF">H0P51_09710</name>
</gene>
<dbReference type="InterPro" id="IPR002878">
    <property type="entry name" value="ChsH2_C"/>
</dbReference>
<dbReference type="SUPFAM" id="SSF50249">
    <property type="entry name" value="Nucleic acid-binding proteins"/>
    <property type="match status" value="1"/>
</dbReference>
<dbReference type="AlphaFoldDB" id="A0A7D6E0D6"/>
<evidence type="ECO:0000259" key="1">
    <source>
        <dbReference type="Pfam" id="PF01796"/>
    </source>
</evidence>
<dbReference type="Pfam" id="PF01796">
    <property type="entry name" value="OB_ChsH2_C"/>
    <property type="match status" value="1"/>
</dbReference>
<proteinExistence type="predicted"/>
<dbReference type="PANTHER" id="PTHR34075">
    <property type="entry name" value="BLR3430 PROTEIN"/>
    <property type="match status" value="1"/>
</dbReference>
<name>A0A7D6E0D6_9MYCO</name>
<evidence type="ECO:0000313" key="4">
    <source>
        <dbReference type="Proteomes" id="UP000510682"/>
    </source>
</evidence>
<feature type="domain" description="ChsH2 rubredoxin-like zinc ribbon" evidence="2">
    <location>
        <begin position="26"/>
        <end position="61"/>
    </location>
</feature>
<reference evidence="4" key="1">
    <citation type="submission" date="2020-07" db="EMBL/GenBank/DDBJ databases">
        <title>Description of Mycobacterium gordonae subsp. intergordonae subsp.nov. and Mycobacterium gordonae subsp. gordonae subsp. nov.</title>
        <authorList>
            <person name="Yu X."/>
        </authorList>
    </citation>
    <scope>NUCLEOTIDE SEQUENCE [LARGE SCALE GENOMIC DNA]</scope>
    <source>
        <strain evidence="4">24</strain>
    </source>
</reference>
<accession>A0A7D6E0D6</accession>
<dbReference type="InterPro" id="IPR022002">
    <property type="entry name" value="ChsH2_Znr"/>
</dbReference>
<reference evidence="4" key="3">
    <citation type="submission" date="2023-07" db="EMBL/GenBank/DDBJ databases">
        <title>Description of Mycobacterium gordonae subsp. intergordonae subsp.nov. and Mycobacterium gordonae subsp. gordonae subsp. nov.</title>
        <authorList>
            <person name="Huang H."/>
        </authorList>
    </citation>
    <scope>NUCLEOTIDE SEQUENCE [LARGE SCALE GENOMIC DNA]</scope>
    <source>
        <strain evidence="4">24</strain>
    </source>
</reference>
<dbReference type="Proteomes" id="UP000510682">
    <property type="component" value="Chromosome"/>
</dbReference>
<feature type="domain" description="ChsH2 C-terminal OB-fold" evidence="1">
    <location>
        <begin position="65"/>
        <end position="127"/>
    </location>
</feature>
<dbReference type="PANTHER" id="PTHR34075:SF5">
    <property type="entry name" value="BLR3430 PROTEIN"/>
    <property type="match status" value="1"/>
</dbReference>
<dbReference type="RefSeq" id="WP_180917709.1">
    <property type="nucleotide sequence ID" value="NZ_CP059165.1"/>
</dbReference>
<evidence type="ECO:0000313" key="3">
    <source>
        <dbReference type="EMBL" id="QLL09124.1"/>
    </source>
</evidence>
<dbReference type="KEGG" id="mgor:H0P51_09710"/>
<dbReference type="InterPro" id="IPR052513">
    <property type="entry name" value="Thioester_dehydratase-like"/>
</dbReference>
<dbReference type="InterPro" id="IPR012340">
    <property type="entry name" value="NA-bd_OB-fold"/>
</dbReference>
<keyword evidence="4" id="KW-1185">Reference proteome</keyword>
<evidence type="ECO:0000259" key="2">
    <source>
        <dbReference type="Pfam" id="PF12172"/>
    </source>
</evidence>
<dbReference type="EMBL" id="CP059165">
    <property type="protein sequence ID" value="QLL09124.1"/>
    <property type="molecule type" value="Genomic_DNA"/>
</dbReference>
<sequence>MTADLKYQRPLLRLAPTPTTESLAFWTGGGRGELLVHRCHACRHFFHPPAPVCWRCRSRNVAPEPISGRAKVAAHTVNRQPWIRGFEPPYVVAMVELDDEPDVRLITNIVDVDVDGVYIGMPVEVFFEEWPVSGASESRVWLPLFRPVGGGSS</sequence>
<dbReference type="Gene3D" id="6.10.30.10">
    <property type="match status" value="1"/>
</dbReference>
<organism evidence="3 4">
    <name type="scientific">Mycobacterium vicinigordonae</name>
    <dbReference type="NCBI Taxonomy" id="1719132"/>
    <lineage>
        <taxon>Bacteria</taxon>
        <taxon>Bacillati</taxon>
        <taxon>Actinomycetota</taxon>
        <taxon>Actinomycetes</taxon>
        <taxon>Mycobacteriales</taxon>
        <taxon>Mycobacteriaceae</taxon>
        <taxon>Mycobacterium</taxon>
    </lineage>
</organism>